<dbReference type="PANTHER" id="PTHR43092:SF2">
    <property type="entry name" value="HERCYNYLCYSTEINE SULFOXIDE LYASE"/>
    <property type="match status" value="1"/>
</dbReference>
<keyword evidence="4" id="KW-1185">Reference proteome</keyword>
<dbReference type="Gene3D" id="3.40.640.10">
    <property type="entry name" value="Type I PLP-dependent aspartate aminotransferase-like (Major domain)"/>
    <property type="match status" value="1"/>
</dbReference>
<dbReference type="PANTHER" id="PTHR43092">
    <property type="entry name" value="L-CYSTEINE DESULFHYDRASE"/>
    <property type="match status" value="1"/>
</dbReference>
<dbReference type="HOGENOM" id="CLU_003433_3_0_1"/>
<dbReference type="STRING" id="1229662.W3XBL1"/>
<dbReference type="OMA" id="DDHRANG"/>
<gene>
    <name evidence="3" type="ORF">PFICI_05306</name>
</gene>
<dbReference type="InParanoid" id="W3XBL1"/>
<name>W3XBL1_PESFW</name>
<dbReference type="OrthoDB" id="5978656at2759"/>
<dbReference type="eggNOG" id="KOG1549">
    <property type="taxonomic scope" value="Eukaryota"/>
</dbReference>
<dbReference type="Pfam" id="PF00266">
    <property type="entry name" value="Aminotran_5"/>
    <property type="match status" value="1"/>
</dbReference>
<organism evidence="3 4">
    <name type="scientific">Pestalotiopsis fici (strain W106-1 / CGMCC3.15140)</name>
    <dbReference type="NCBI Taxonomy" id="1229662"/>
    <lineage>
        <taxon>Eukaryota</taxon>
        <taxon>Fungi</taxon>
        <taxon>Dikarya</taxon>
        <taxon>Ascomycota</taxon>
        <taxon>Pezizomycotina</taxon>
        <taxon>Sordariomycetes</taxon>
        <taxon>Xylariomycetidae</taxon>
        <taxon>Amphisphaeriales</taxon>
        <taxon>Sporocadaceae</taxon>
        <taxon>Pestalotiopsis</taxon>
    </lineage>
</organism>
<dbReference type="InterPro" id="IPR000192">
    <property type="entry name" value="Aminotrans_V_dom"/>
</dbReference>
<dbReference type="InterPro" id="IPR015424">
    <property type="entry name" value="PyrdxlP-dep_Trfase"/>
</dbReference>
<sequence length="453" mass="50927">MNGETSSEITPVFGQRALQHFSFQPGYRSFGATPRKLQERARYYQTQFEERPDPWLRYEAPKLLDENRAAAAGLLNAPVETVVLVSNATVGTNTVFRNLTWDDDGRDEILHFSTAYGACAKTIDYVVDSSGGKVTSREIVLSYPCEDEEVLDAFRNAVSQSQTEGKRARVCVFDTVSSLPGVRFPFESMTKACKDLGITSFIDGAQGIGQIPIDLTAVDPDFFVTNCHKWLHVPRSCAVLYVPVRNQHLISSTLPTSHGYVPKIGTRFNPLPPPAAGNSAFVHNFQFVGTLDTSAYMCIKDAIEWRKEVFGGEEEIMKYIQWLAAEGGRRAAEILGTTIMENKSGGLTKCALVNIALPMWVRPAPGATNAPEAFTPQPEDIVISLEESLGVDRWMRKIFMEEYNTFMPLYIHRHRVWFRLSAQVYLDVHDFEWAAKTMLEVIKRVAKREYETK</sequence>
<dbReference type="GeneID" id="19270319"/>
<evidence type="ECO:0000256" key="1">
    <source>
        <dbReference type="ARBA" id="ARBA00022898"/>
    </source>
</evidence>
<evidence type="ECO:0000259" key="2">
    <source>
        <dbReference type="Pfam" id="PF00266"/>
    </source>
</evidence>
<dbReference type="SUPFAM" id="SSF53383">
    <property type="entry name" value="PLP-dependent transferases"/>
    <property type="match status" value="1"/>
</dbReference>
<evidence type="ECO:0000313" key="4">
    <source>
        <dbReference type="Proteomes" id="UP000030651"/>
    </source>
</evidence>
<reference evidence="4" key="1">
    <citation type="journal article" date="2015" name="BMC Genomics">
        <title>Genomic and transcriptomic analysis of the endophytic fungus Pestalotiopsis fici reveals its lifestyle and high potential for synthesis of natural products.</title>
        <authorList>
            <person name="Wang X."/>
            <person name="Zhang X."/>
            <person name="Liu L."/>
            <person name="Xiang M."/>
            <person name="Wang W."/>
            <person name="Sun X."/>
            <person name="Che Y."/>
            <person name="Guo L."/>
            <person name="Liu G."/>
            <person name="Guo L."/>
            <person name="Wang C."/>
            <person name="Yin W.B."/>
            <person name="Stadler M."/>
            <person name="Zhang X."/>
            <person name="Liu X."/>
        </authorList>
    </citation>
    <scope>NUCLEOTIDE SEQUENCE [LARGE SCALE GENOMIC DNA]</scope>
    <source>
        <strain evidence="4">W106-1 / CGMCC3.15140</strain>
    </source>
</reference>
<dbReference type="KEGG" id="pfy:PFICI_05306"/>
<keyword evidence="1" id="KW-0663">Pyridoxal phosphate</keyword>
<dbReference type="InterPro" id="IPR015421">
    <property type="entry name" value="PyrdxlP-dep_Trfase_major"/>
</dbReference>
<accession>W3XBL1</accession>
<feature type="domain" description="Aminotransferase class V" evidence="2">
    <location>
        <begin position="58"/>
        <end position="250"/>
    </location>
</feature>
<proteinExistence type="predicted"/>
<protein>
    <recommendedName>
        <fullName evidence="2">Aminotransferase class V domain-containing protein</fullName>
    </recommendedName>
</protein>
<dbReference type="AlphaFoldDB" id="W3XBL1"/>
<evidence type="ECO:0000313" key="3">
    <source>
        <dbReference type="EMBL" id="ETS83430.1"/>
    </source>
</evidence>
<dbReference type="RefSeq" id="XP_007832078.1">
    <property type="nucleotide sequence ID" value="XM_007833887.1"/>
</dbReference>
<dbReference type="Proteomes" id="UP000030651">
    <property type="component" value="Unassembled WGS sequence"/>
</dbReference>
<dbReference type="EMBL" id="KI912111">
    <property type="protein sequence ID" value="ETS83430.1"/>
    <property type="molecule type" value="Genomic_DNA"/>
</dbReference>